<gene>
    <name evidence="1" type="ORF">CYLTODRAFT_484309</name>
</gene>
<keyword evidence="2" id="KW-1185">Reference proteome</keyword>
<dbReference type="AlphaFoldDB" id="A0A0D7BAQ2"/>
<dbReference type="Proteomes" id="UP000054007">
    <property type="component" value="Unassembled WGS sequence"/>
</dbReference>
<evidence type="ECO:0000313" key="2">
    <source>
        <dbReference type="Proteomes" id="UP000054007"/>
    </source>
</evidence>
<proteinExistence type="predicted"/>
<accession>A0A0D7BAQ2</accession>
<dbReference type="OrthoDB" id="3049800at2759"/>
<evidence type="ECO:0000313" key="1">
    <source>
        <dbReference type="EMBL" id="KIY67295.1"/>
    </source>
</evidence>
<organism evidence="1 2">
    <name type="scientific">Cylindrobasidium torrendii FP15055 ss-10</name>
    <dbReference type="NCBI Taxonomy" id="1314674"/>
    <lineage>
        <taxon>Eukaryota</taxon>
        <taxon>Fungi</taxon>
        <taxon>Dikarya</taxon>
        <taxon>Basidiomycota</taxon>
        <taxon>Agaricomycotina</taxon>
        <taxon>Agaricomycetes</taxon>
        <taxon>Agaricomycetidae</taxon>
        <taxon>Agaricales</taxon>
        <taxon>Marasmiineae</taxon>
        <taxon>Physalacriaceae</taxon>
        <taxon>Cylindrobasidium</taxon>
    </lineage>
</organism>
<sequence>MFRFIANYVDSGTEGRQVTIWKYSALAHILTEHANADGTARVPAKMIHAIAISKAEELALDVDVDITVTARVEHGIPGRVLHVSALQLCPGLDNVTLRGRWKLDGRSLANIAAEKRANGETLAVDRVKDVAGEMLPSPPRLEVLVMNQWLLSCKARACCWLG</sequence>
<protein>
    <submittedName>
        <fullName evidence="1">Uncharacterized protein</fullName>
    </submittedName>
</protein>
<name>A0A0D7BAQ2_9AGAR</name>
<dbReference type="EMBL" id="KN880529">
    <property type="protein sequence ID" value="KIY67295.1"/>
    <property type="molecule type" value="Genomic_DNA"/>
</dbReference>
<reference evidence="1 2" key="1">
    <citation type="journal article" date="2015" name="Fungal Genet. Biol.">
        <title>Evolution of novel wood decay mechanisms in Agaricales revealed by the genome sequences of Fistulina hepatica and Cylindrobasidium torrendii.</title>
        <authorList>
            <person name="Floudas D."/>
            <person name="Held B.W."/>
            <person name="Riley R."/>
            <person name="Nagy L.G."/>
            <person name="Koehler G."/>
            <person name="Ransdell A.S."/>
            <person name="Younus H."/>
            <person name="Chow J."/>
            <person name="Chiniquy J."/>
            <person name="Lipzen A."/>
            <person name="Tritt A."/>
            <person name="Sun H."/>
            <person name="Haridas S."/>
            <person name="LaButti K."/>
            <person name="Ohm R.A."/>
            <person name="Kues U."/>
            <person name="Blanchette R.A."/>
            <person name="Grigoriev I.V."/>
            <person name="Minto R.E."/>
            <person name="Hibbett D.S."/>
        </authorList>
    </citation>
    <scope>NUCLEOTIDE SEQUENCE [LARGE SCALE GENOMIC DNA]</scope>
    <source>
        <strain evidence="1 2">FP15055 ss-10</strain>
    </source>
</reference>